<dbReference type="EMBL" id="JAIMBW010000001">
    <property type="protein sequence ID" value="MBY4893891.1"/>
    <property type="molecule type" value="Genomic_DNA"/>
</dbReference>
<evidence type="ECO:0000313" key="2">
    <source>
        <dbReference type="EMBL" id="MBY4893891.1"/>
    </source>
</evidence>
<sequence>MRHLLAMAAVLCAVTVPPAASAQTGPMPVTEVTPDAWLEALDGARIRTLYDNVGQPFLFELQDRDVANLFSYGYNYTDLNAPDGRVIRLYTFVRFIGGEEQDERCMARLVIDDTYRGGVVGGSFDSVVCSAEID</sequence>
<accession>A0A975YES2</accession>
<dbReference type="RefSeq" id="WP_257893529.1">
    <property type="nucleotide sequence ID" value="NZ_JAIMBW010000001.1"/>
</dbReference>
<gene>
    <name evidence="2" type="ORF">KUL25_14115</name>
    <name evidence="3" type="ORF">KUL25_14120</name>
</gene>
<evidence type="ECO:0000313" key="3">
    <source>
        <dbReference type="EMBL" id="QXL86585.1"/>
    </source>
</evidence>
<protein>
    <recommendedName>
        <fullName evidence="5">Secreted protein</fullName>
    </recommendedName>
</protein>
<organism evidence="3">
    <name type="scientific">Gymnodinialimonas phycosphaerae</name>
    <dbReference type="NCBI Taxonomy" id="2841589"/>
    <lineage>
        <taxon>Bacteria</taxon>
        <taxon>Pseudomonadati</taxon>
        <taxon>Pseudomonadota</taxon>
        <taxon>Alphaproteobacteria</taxon>
        <taxon>Rhodobacterales</taxon>
        <taxon>Paracoccaceae</taxon>
        <taxon>Gymnodinialimonas</taxon>
    </lineage>
</organism>
<feature type="chain" id="PRO_5038022469" description="Secreted protein" evidence="1">
    <location>
        <begin position="23"/>
        <end position="134"/>
    </location>
</feature>
<name>A0A975YES2_9RHOB</name>
<keyword evidence="4" id="KW-1185">Reference proteome</keyword>
<evidence type="ECO:0000256" key="1">
    <source>
        <dbReference type="SAM" id="SignalP"/>
    </source>
</evidence>
<dbReference type="Proteomes" id="UP000693972">
    <property type="component" value="Unassembled WGS sequence"/>
</dbReference>
<feature type="signal peptide" evidence="1">
    <location>
        <begin position="1"/>
        <end position="22"/>
    </location>
</feature>
<keyword evidence="1" id="KW-0732">Signal</keyword>
<dbReference type="AlphaFoldDB" id="A0A975YES2"/>
<evidence type="ECO:0000313" key="4">
    <source>
        <dbReference type="Proteomes" id="UP000693972"/>
    </source>
</evidence>
<dbReference type="EMBL" id="CP078073">
    <property type="protein sequence ID" value="QXL86585.1"/>
    <property type="molecule type" value="Genomic_DNA"/>
</dbReference>
<reference evidence="3 4" key="1">
    <citation type="submission" date="2021-07" db="EMBL/GenBank/DDBJ databases">
        <title>Karlodiniumbacter phycospheric gen. nov., sp. nov., a phycosphere bacterium isolated from karlodinium veneficum.</title>
        <authorList>
            <person name="Peng Y."/>
            <person name="Jiang L."/>
            <person name="Lee J."/>
        </authorList>
    </citation>
    <scope>NUCLEOTIDE SEQUENCE</scope>
    <source>
        <strain evidence="3 4">N5</strain>
    </source>
</reference>
<evidence type="ECO:0008006" key="5">
    <source>
        <dbReference type="Google" id="ProtNLM"/>
    </source>
</evidence>
<proteinExistence type="predicted"/>